<dbReference type="AlphaFoldDB" id="A0A1B6PAH4"/>
<feature type="region of interest" description="Disordered" evidence="1">
    <location>
        <begin position="1"/>
        <end position="46"/>
    </location>
</feature>
<name>A0A1B6PAH4_SORBI</name>
<dbReference type="InParanoid" id="A0A1B6PAH4"/>
<feature type="compositionally biased region" description="Basic and acidic residues" evidence="1">
    <location>
        <begin position="30"/>
        <end position="43"/>
    </location>
</feature>
<gene>
    <name evidence="2" type="ORF">SORBI_3009G257000</name>
</gene>
<keyword evidence="3" id="KW-1185">Reference proteome</keyword>
<evidence type="ECO:0000313" key="3">
    <source>
        <dbReference type="Proteomes" id="UP000000768"/>
    </source>
</evidence>
<dbReference type="Proteomes" id="UP000000768">
    <property type="component" value="Chromosome 9"/>
</dbReference>
<accession>A0A1B6PAH4</accession>
<organism evidence="2 3">
    <name type="scientific">Sorghum bicolor</name>
    <name type="common">Sorghum</name>
    <name type="synonym">Sorghum vulgare</name>
    <dbReference type="NCBI Taxonomy" id="4558"/>
    <lineage>
        <taxon>Eukaryota</taxon>
        <taxon>Viridiplantae</taxon>
        <taxon>Streptophyta</taxon>
        <taxon>Embryophyta</taxon>
        <taxon>Tracheophyta</taxon>
        <taxon>Spermatophyta</taxon>
        <taxon>Magnoliopsida</taxon>
        <taxon>Liliopsida</taxon>
        <taxon>Poales</taxon>
        <taxon>Poaceae</taxon>
        <taxon>PACMAD clade</taxon>
        <taxon>Panicoideae</taxon>
        <taxon>Andropogonodae</taxon>
        <taxon>Andropogoneae</taxon>
        <taxon>Sorghinae</taxon>
        <taxon>Sorghum</taxon>
    </lineage>
</organism>
<dbReference type="EMBL" id="CM000768">
    <property type="protein sequence ID" value="KXG22706.1"/>
    <property type="molecule type" value="Genomic_DNA"/>
</dbReference>
<protein>
    <submittedName>
        <fullName evidence="2">Uncharacterized protein</fullName>
    </submittedName>
</protein>
<reference evidence="2 3" key="1">
    <citation type="journal article" date="2009" name="Nature">
        <title>The Sorghum bicolor genome and the diversification of grasses.</title>
        <authorList>
            <person name="Paterson A.H."/>
            <person name="Bowers J.E."/>
            <person name="Bruggmann R."/>
            <person name="Dubchak I."/>
            <person name="Grimwood J."/>
            <person name="Gundlach H."/>
            <person name="Haberer G."/>
            <person name="Hellsten U."/>
            <person name="Mitros T."/>
            <person name="Poliakov A."/>
            <person name="Schmutz J."/>
            <person name="Spannagl M."/>
            <person name="Tang H."/>
            <person name="Wang X."/>
            <person name="Wicker T."/>
            <person name="Bharti A.K."/>
            <person name="Chapman J."/>
            <person name="Feltus F.A."/>
            <person name="Gowik U."/>
            <person name="Grigoriev I.V."/>
            <person name="Lyons E."/>
            <person name="Maher C.A."/>
            <person name="Martis M."/>
            <person name="Narechania A."/>
            <person name="Otillar R.P."/>
            <person name="Penning B.W."/>
            <person name="Salamov A.A."/>
            <person name="Wang Y."/>
            <person name="Zhang L."/>
            <person name="Carpita N.C."/>
            <person name="Freeling M."/>
            <person name="Gingle A.R."/>
            <person name="Hash C.T."/>
            <person name="Keller B."/>
            <person name="Klein P."/>
            <person name="Kresovich S."/>
            <person name="McCann M.C."/>
            <person name="Ming R."/>
            <person name="Peterson D.G."/>
            <person name="Mehboob-ur-Rahman"/>
            <person name="Ware D."/>
            <person name="Westhoff P."/>
            <person name="Mayer K.F."/>
            <person name="Messing J."/>
            <person name="Rokhsar D.S."/>
        </authorList>
    </citation>
    <scope>NUCLEOTIDE SEQUENCE [LARGE SCALE GENOMIC DNA]</scope>
    <source>
        <strain evidence="3">cv. BTx623</strain>
    </source>
</reference>
<evidence type="ECO:0000313" key="2">
    <source>
        <dbReference type="EMBL" id="KXG22706.1"/>
    </source>
</evidence>
<proteinExistence type="predicted"/>
<sequence length="94" mass="10681">MAASMSISDGQAVGPAAVPAKKRKKIAATARKEKKDGRRSLKGKERRRRYCNHLKAQQWLPELKQEAAVYQSFEVYQKHAFEGLVCDVKVYCEL</sequence>
<evidence type="ECO:0000256" key="1">
    <source>
        <dbReference type="SAM" id="MobiDB-lite"/>
    </source>
</evidence>
<dbReference type="Gramene" id="KXG22706">
    <property type="protein sequence ID" value="KXG22706"/>
    <property type="gene ID" value="SORBI_3009G257000"/>
</dbReference>
<reference evidence="3" key="2">
    <citation type="journal article" date="2018" name="Plant J.">
        <title>The Sorghum bicolor reference genome: improved assembly, gene annotations, a transcriptome atlas, and signatures of genome organization.</title>
        <authorList>
            <person name="McCormick R.F."/>
            <person name="Truong S.K."/>
            <person name="Sreedasyam A."/>
            <person name="Jenkins J."/>
            <person name="Shu S."/>
            <person name="Sims D."/>
            <person name="Kennedy M."/>
            <person name="Amirebrahimi M."/>
            <person name="Weers B.D."/>
            <person name="McKinley B."/>
            <person name="Mattison A."/>
            <person name="Morishige D.T."/>
            <person name="Grimwood J."/>
            <person name="Schmutz J."/>
            <person name="Mullet J.E."/>
        </authorList>
    </citation>
    <scope>NUCLEOTIDE SEQUENCE [LARGE SCALE GENOMIC DNA]</scope>
    <source>
        <strain evidence="3">cv. BTx623</strain>
    </source>
</reference>